<gene>
    <name evidence="1" type="ORF">Hamer_G017397</name>
</gene>
<sequence length="536" mass="59572">MDHFNTHQLSWETVAPRKHPRSLSDLALSQVTNALTIALTTSPLTPIPQELSEVCVAVNTMLPLELRTAVVQEVVETQVIHDHITLVRTLLLHLQVDVQHLSLVTDSTGPWLHLGQDYSTHLLEQLDPTTKFNLNSLHLDGVTMAPGVLAEIIHRSPHLKSIHVAGDETASEVLSYIKKNPRGLHSLHLDNCNVTDLDVVHALVKSYKDANSWLDIGGGDDNLDTSCPPLCHLIIQSPLVTLCGAVVLLHSLRNLRNLQYSYWNSSLCNLFVYLKQQSSSAAPFSLTSLSLWQVTDRALETLSLCPYLQHLMMECTDPSLTSMSTLTHLSHLTSLTLRLVPENLIVAAVQAIGKNLLMLEVEFEECARTSVSWETVEEIQTHCSRLQRLELHHVIITADPSNFLFLPSRPRSIFTELAQMNLSGVVIQPVLLGRLLCDNVALETLVLDVNHDALTDACLATLLKNNKLSFLNYIYLSGGLLSVSTINSLLSLPGLVRLSLHLPRFPFIPAPTFRCLQYRLLKGNYQCILENATKSD</sequence>
<dbReference type="AlphaFoldDB" id="A0A8J5JPN0"/>
<comment type="caution">
    <text evidence="1">The sequence shown here is derived from an EMBL/GenBank/DDBJ whole genome shotgun (WGS) entry which is preliminary data.</text>
</comment>
<reference evidence="1" key="1">
    <citation type="journal article" date="2021" name="Sci. Adv.">
        <title>The American lobster genome reveals insights on longevity, neural, and immune adaptations.</title>
        <authorList>
            <person name="Polinski J.M."/>
            <person name="Zimin A.V."/>
            <person name="Clark K.F."/>
            <person name="Kohn A.B."/>
            <person name="Sadowski N."/>
            <person name="Timp W."/>
            <person name="Ptitsyn A."/>
            <person name="Khanna P."/>
            <person name="Romanova D.Y."/>
            <person name="Williams P."/>
            <person name="Greenwood S.J."/>
            <person name="Moroz L.L."/>
            <person name="Walt D.R."/>
            <person name="Bodnar A.G."/>
        </authorList>
    </citation>
    <scope>NUCLEOTIDE SEQUENCE</scope>
    <source>
        <strain evidence="1">GMGI-L3</strain>
    </source>
</reference>
<name>A0A8J5JPN0_HOMAM</name>
<evidence type="ECO:0000313" key="2">
    <source>
        <dbReference type="Proteomes" id="UP000747542"/>
    </source>
</evidence>
<protein>
    <submittedName>
        <fullName evidence="1">Uncharacterized protein</fullName>
    </submittedName>
</protein>
<evidence type="ECO:0000313" key="1">
    <source>
        <dbReference type="EMBL" id="KAG7159956.1"/>
    </source>
</evidence>
<dbReference type="Proteomes" id="UP000747542">
    <property type="component" value="Unassembled WGS sequence"/>
</dbReference>
<dbReference type="OrthoDB" id="6344348at2759"/>
<keyword evidence="2" id="KW-1185">Reference proteome</keyword>
<dbReference type="EMBL" id="JAHLQT010031743">
    <property type="protein sequence ID" value="KAG7159956.1"/>
    <property type="molecule type" value="Genomic_DNA"/>
</dbReference>
<proteinExistence type="predicted"/>
<organism evidence="1 2">
    <name type="scientific">Homarus americanus</name>
    <name type="common">American lobster</name>
    <dbReference type="NCBI Taxonomy" id="6706"/>
    <lineage>
        <taxon>Eukaryota</taxon>
        <taxon>Metazoa</taxon>
        <taxon>Ecdysozoa</taxon>
        <taxon>Arthropoda</taxon>
        <taxon>Crustacea</taxon>
        <taxon>Multicrustacea</taxon>
        <taxon>Malacostraca</taxon>
        <taxon>Eumalacostraca</taxon>
        <taxon>Eucarida</taxon>
        <taxon>Decapoda</taxon>
        <taxon>Pleocyemata</taxon>
        <taxon>Astacidea</taxon>
        <taxon>Nephropoidea</taxon>
        <taxon>Nephropidae</taxon>
        <taxon>Homarus</taxon>
    </lineage>
</organism>
<accession>A0A8J5JPN0</accession>